<dbReference type="AlphaFoldDB" id="A0A170SKZ7"/>
<gene>
    <name evidence="2" type="ORF">EHRUM2_02670</name>
    <name evidence="3" type="ORF">EHRUM3_03200</name>
</gene>
<reference evidence="4 5" key="2">
    <citation type="submission" date="2016-05" db="EMBL/GenBank/DDBJ databases">
        <title>Draft genome sequences of four strains of Ehrlichia ruminantium, a tick-borne pathogen of ruminants, isolated from Zimbabwe, The Gambia and Ghana.</title>
        <authorList>
            <person name="Nakao R."/>
            <person name="Jongejan F."/>
            <person name="Sugimoto C."/>
        </authorList>
    </citation>
    <scope>NUCLEOTIDE SEQUENCE [LARGE SCALE GENOMIC DNA]</scope>
    <source>
        <strain evidence="4">Kerr Seringe</strain>
        <strain evidence="5">Pokoase 417</strain>
    </source>
</reference>
<name>A0A170SKZ7_EHRRU</name>
<organism evidence="3 5">
    <name type="scientific">Ehrlichia ruminantium</name>
    <name type="common">heartwater rickettsia</name>
    <name type="synonym">Cowdria ruminantium</name>
    <dbReference type="NCBI Taxonomy" id="779"/>
    <lineage>
        <taxon>Bacteria</taxon>
        <taxon>Pseudomonadati</taxon>
        <taxon>Pseudomonadota</taxon>
        <taxon>Alphaproteobacteria</taxon>
        <taxon>Rickettsiales</taxon>
        <taxon>Anaplasmataceae</taxon>
        <taxon>Ehrlichia</taxon>
    </lineage>
</organism>
<keyword evidence="1" id="KW-1133">Transmembrane helix</keyword>
<evidence type="ECO:0000313" key="5">
    <source>
        <dbReference type="Proteomes" id="UP000092731"/>
    </source>
</evidence>
<proteinExistence type="predicted"/>
<keyword evidence="1" id="KW-0472">Membrane</keyword>
<sequence length="62" mass="7325">MSKSNDISVTIVIKRYLYVLSDFNKNKNIIVTLVIRLVNLLFSLYNNALIMLTFQVNYLRRN</sequence>
<dbReference type="Proteomes" id="UP000092731">
    <property type="component" value="Unassembled WGS sequence"/>
</dbReference>
<feature type="transmembrane region" description="Helical" evidence="1">
    <location>
        <begin position="29"/>
        <end position="54"/>
    </location>
</feature>
<evidence type="ECO:0000313" key="4">
    <source>
        <dbReference type="Proteomes" id="UP000092677"/>
    </source>
</evidence>
<dbReference type="EMBL" id="BDDM01000101">
    <property type="protein sequence ID" value="GAT78108.1"/>
    <property type="molecule type" value="Genomic_DNA"/>
</dbReference>
<evidence type="ECO:0000256" key="1">
    <source>
        <dbReference type="SAM" id="Phobius"/>
    </source>
</evidence>
<evidence type="ECO:0000313" key="3">
    <source>
        <dbReference type="EMBL" id="GAT78108.1"/>
    </source>
</evidence>
<keyword evidence="1" id="KW-0812">Transmembrane</keyword>
<accession>A0A170SKZ7</accession>
<comment type="caution">
    <text evidence="3">The sequence shown here is derived from an EMBL/GenBank/DDBJ whole genome shotgun (WGS) entry which is preliminary data.</text>
</comment>
<dbReference type="EMBL" id="BDDL01000031">
    <property type="protein sequence ID" value="GAT77058.1"/>
    <property type="molecule type" value="Genomic_DNA"/>
</dbReference>
<reference evidence="3" key="1">
    <citation type="journal article" date="2016" name="Genome Announc.">
        <title>Draft Genome Sequences of Three Strains of Ehrlichia ruminantium, a Tick-Borne Pathogen of Ruminants, Isolated from Zimbabwe, The Gambia, and Ghana.</title>
        <authorList>
            <person name="Nakao R."/>
            <person name="Jongejan F."/>
            <person name="Sugimoto C."/>
        </authorList>
    </citation>
    <scope>NUCLEOTIDE SEQUENCE</scope>
    <source>
        <strain evidence="2">Kerr Seringe</strain>
        <strain evidence="3">Pokoase 417</strain>
    </source>
</reference>
<protein>
    <submittedName>
        <fullName evidence="3">Putative Efflux ABC transporter, permease protein</fullName>
    </submittedName>
</protein>
<dbReference type="Proteomes" id="UP000092677">
    <property type="component" value="Unassembled WGS sequence"/>
</dbReference>
<evidence type="ECO:0000313" key="2">
    <source>
        <dbReference type="EMBL" id="GAT77058.1"/>
    </source>
</evidence>